<gene>
    <name evidence="1" type="ORF">Tci_031017</name>
</gene>
<dbReference type="AlphaFoldDB" id="A0A6L2LD13"/>
<proteinExistence type="predicted"/>
<protein>
    <submittedName>
        <fullName evidence="1">Uncharacterized protein</fullName>
    </submittedName>
</protein>
<reference evidence="1" key="1">
    <citation type="journal article" date="2019" name="Sci. Rep.">
        <title>Draft genome of Tanacetum cinerariifolium, the natural source of mosquito coil.</title>
        <authorList>
            <person name="Yamashiro T."/>
            <person name="Shiraishi A."/>
            <person name="Satake H."/>
            <person name="Nakayama K."/>
        </authorList>
    </citation>
    <scope>NUCLEOTIDE SEQUENCE</scope>
</reference>
<organism evidence="1">
    <name type="scientific">Tanacetum cinerariifolium</name>
    <name type="common">Dalmatian daisy</name>
    <name type="synonym">Chrysanthemum cinerariifolium</name>
    <dbReference type="NCBI Taxonomy" id="118510"/>
    <lineage>
        <taxon>Eukaryota</taxon>
        <taxon>Viridiplantae</taxon>
        <taxon>Streptophyta</taxon>
        <taxon>Embryophyta</taxon>
        <taxon>Tracheophyta</taxon>
        <taxon>Spermatophyta</taxon>
        <taxon>Magnoliopsida</taxon>
        <taxon>eudicotyledons</taxon>
        <taxon>Gunneridae</taxon>
        <taxon>Pentapetalae</taxon>
        <taxon>asterids</taxon>
        <taxon>campanulids</taxon>
        <taxon>Asterales</taxon>
        <taxon>Asteraceae</taxon>
        <taxon>Asteroideae</taxon>
        <taxon>Anthemideae</taxon>
        <taxon>Anthemidinae</taxon>
        <taxon>Tanacetum</taxon>
    </lineage>
</organism>
<evidence type="ECO:0000313" key="1">
    <source>
        <dbReference type="EMBL" id="GEU59039.1"/>
    </source>
</evidence>
<dbReference type="EMBL" id="BKCJ010004103">
    <property type="protein sequence ID" value="GEU59039.1"/>
    <property type="molecule type" value="Genomic_DNA"/>
</dbReference>
<comment type="caution">
    <text evidence="1">The sequence shown here is derived from an EMBL/GenBank/DDBJ whole genome shotgun (WGS) entry which is preliminary data.</text>
</comment>
<accession>A0A6L2LD13</accession>
<sequence length="74" mass="8476">MATLDISVSAKENLREPVDIRMDIIHPEPVAAVAFHATTIDYDYEAIKKITHKRERQAHVEIEQQLAVVQESQH</sequence>
<name>A0A6L2LD13_TANCI</name>